<accession>A0ABX9WBE3</accession>
<feature type="transmembrane region" description="Helical" evidence="1">
    <location>
        <begin position="381"/>
        <end position="399"/>
    </location>
</feature>
<keyword evidence="1" id="KW-1133">Transmembrane helix</keyword>
<sequence>MAAEEIRVIHATAYRIAALAHAVPASLRAQSNGWSRVDADMAALSVTTRAASFLLRVDDVGTLSLLVHGPDGGATGPLDAASTEAELAQAVGIFGLPDGAGVLRQALAPAASARYDTAARLADVCRALGAPLELLTVDPTDPQREPEKPAQPEAGVVLVYAPVAVAAAAGPLALQSAWTVPLGTQWSMHVWDGDGQPTAPVHAAEALGDAGRVTLAYWWSARTAGVLLTRDGRVAGAHEWGSAVVATPESTARLGRALAEEFRLPEQVLAVITLLRRTDLAPSDTLAALCMLLRLPAEIVGLTAEELARWAASVPGAVHTEKLPVMAAVVHSVREAPPDTVLDELSARRPGWYRLANGVVAAVMAAATALLALLWRQEVASGWWVLLGVATTVSYAWGLRPGLPNRRPARHSPP</sequence>
<keyword evidence="3" id="KW-1185">Reference proteome</keyword>
<keyword evidence="1" id="KW-0472">Membrane</keyword>
<evidence type="ECO:0000313" key="2">
    <source>
        <dbReference type="EMBL" id="RNL89615.1"/>
    </source>
</evidence>
<evidence type="ECO:0000256" key="1">
    <source>
        <dbReference type="SAM" id="Phobius"/>
    </source>
</evidence>
<dbReference type="EMBL" id="RJLN01000107">
    <property type="protein sequence ID" value="RNL89615.1"/>
    <property type="molecule type" value="Genomic_DNA"/>
</dbReference>
<dbReference type="Proteomes" id="UP000280698">
    <property type="component" value="Unassembled WGS sequence"/>
</dbReference>
<feature type="transmembrane region" description="Helical" evidence="1">
    <location>
        <begin position="355"/>
        <end position="375"/>
    </location>
</feature>
<name>A0ABX9WBE3_9ACTN</name>
<proteinExistence type="predicted"/>
<evidence type="ECO:0000313" key="3">
    <source>
        <dbReference type="Proteomes" id="UP000280698"/>
    </source>
</evidence>
<protein>
    <submittedName>
        <fullName evidence="2">Uncharacterized protein</fullName>
    </submittedName>
</protein>
<gene>
    <name evidence="2" type="ORF">EFE23_24700</name>
</gene>
<reference evidence="2 3" key="1">
    <citation type="submission" date="2018-11" db="EMBL/GenBank/DDBJ databases">
        <title>Micromonospora sp. PPF5-17, a new actinomycetes isolated from a hot spring soil.</title>
        <authorList>
            <person name="Thawai C."/>
        </authorList>
    </citation>
    <scope>NUCLEOTIDE SEQUENCE [LARGE SCALE GENOMIC DNA]</scope>
    <source>
        <strain evidence="2 3">PPF5-17</strain>
    </source>
</reference>
<comment type="caution">
    <text evidence="2">The sequence shown here is derived from an EMBL/GenBank/DDBJ whole genome shotgun (WGS) entry which is preliminary data.</text>
</comment>
<dbReference type="RefSeq" id="WP_123243310.1">
    <property type="nucleotide sequence ID" value="NZ_JAAHBY010000107.1"/>
</dbReference>
<organism evidence="2 3">
    <name type="scientific">Micromonospora solifontis</name>
    <dbReference type="NCBI Taxonomy" id="2487138"/>
    <lineage>
        <taxon>Bacteria</taxon>
        <taxon>Bacillati</taxon>
        <taxon>Actinomycetota</taxon>
        <taxon>Actinomycetes</taxon>
        <taxon>Micromonosporales</taxon>
        <taxon>Micromonosporaceae</taxon>
        <taxon>Micromonospora</taxon>
    </lineage>
</organism>
<keyword evidence="1" id="KW-0812">Transmembrane</keyword>